<organism evidence="2 3">
    <name type="scientific">Iris pallida</name>
    <name type="common">Sweet iris</name>
    <dbReference type="NCBI Taxonomy" id="29817"/>
    <lineage>
        <taxon>Eukaryota</taxon>
        <taxon>Viridiplantae</taxon>
        <taxon>Streptophyta</taxon>
        <taxon>Embryophyta</taxon>
        <taxon>Tracheophyta</taxon>
        <taxon>Spermatophyta</taxon>
        <taxon>Magnoliopsida</taxon>
        <taxon>Liliopsida</taxon>
        <taxon>Asparagales</taxon>
        <taxon>Iridaceae</taxon>
        <taxon>Iridoideae</taxon>
        <taxon>Irideae</taxon>
        <taxon>Iris</taxon>
    </lineage>
</organism>
<feature type="compositionally biased region" description="Polar residues" evidence="1">
    <location>
        <begin position="87"/>
        <end position="124"/>
    </location>
</feature>
<keyword evidence="3" id="KW-1185">Reference proteome</keyword>
<accession>A0AAX6I3H3</accession>
<gene>
    <name evidence="2" type="ORF">M6B38_115300</name>
</gene>
<feature type="compositionally biased region" description="Polar residues" evidence="1">
    <location>
        <begin position="192"/>
        <end position="203"/>
    </location>
</feature>
<feature type="compositionally biased region" description="Low complexity" evidence="1">
    <location>
        <begin position="131"/>
        <end position="145"/>
    </location>
</feature>
<dbReference type="SUPFAM" id="SSF69349">
    <property type="entry name" value="Phage fibre proteins"/>
    <property type="match status" value="1"/>
</dbReference>
<feature type="compositionally biased region" description="Polar residues" evidence="1">
    <location>
        <begin position="146"/>
        <end position="170"/>
    </location>
</feature>
<protein>
    <submittedName>
        <fullName evidence="2">Serine/threonine-protein phosphatase 7 long form-like protein</fullName>
    </submittedName>
</protein>
<sequence length="234" mass="25460">MRTDVPALEQACKNPNLDILRTAVRNLLDYVKADPAPPNPPLHISPDYPAGFISQRQARPYKFRPLVTQPYVPDSPPQQADVIHDSPPQQAGQGTSEWAGQGTSQWTGEGSAQWAGQGTSQWAGQGTFEWAGQGTSQSTGEGSAQWAGQGTSQWAGQGTSQRTGEGSSQWAGVTDWFEGYGLDGNYYTQLLTTPSAPTPTQHMDTQEEGGDAPPENTMRRRARLNLREVDRPDY</sequence>
<evidence type="ECO:0000313" key="3">
    <source>
        <dbReference type="Proteomes" id="UP001140949"/>
    </source>
</evidence>
<comment type="caution">
    <text evidence="2">The sequence shown here is derived from an EMBL/GenBank/DDBJ whole genome shotgun (WGS) entry which is preliminary data.</text>
</comment>
<dbReference type="Proteomes" id="UP001140949">
    <property type="component" value="Unassembled WGS sequence"/>
</dbReference>
<proteinExistence type="predicted"/>
<reference evidence="2" key="1">
    <citation type="journal article" date="2023" name="GigaByte">
        <title>Genome assembly of the bearded iris, Iris pallida Lam.</title>
        <authorList>
            <person name="Bruccoleri R.E."/>
            <person name="Oakeley E.J."/>
            <person name="Faust A.M.E."/>
            <person name="Altorfer M."/>
            <person name="Dessus-Babus S."/>
            <person name="Burckhardt D."/>
            <person name="Oertli M."/>
            <person name="Naumann U."/>
            <person name="Petersen F."/>
            <person name="Wong J."/>
        </authorList>
    </citation>
    <scope>NUCLEOTIDE SEQUENCE</scope>
    <source>
        <strain evidence="2">GSM-AAB239-AS_SAM_17_03QT</strain>
    </source>
</reference>
<dbReference type="EMBL" id="JANAVB010004800">
    <property type="protein sequence ID" value="KAJ6847840.1"/>
    <property type="molecule type" value="Genomic_DNA"/>
</dbReference>
<feature type="region of interest" description="Disordered" evidence="1">
    <location>
        <begin position="192"/>
        <end position="221"/>
    </location>
</feature>
<dbReference type="AlphaFoldDB" id="A0AAX6I3H3"/>
<name>A0AAX6I3H3_IRIPA</name>
<evidence type="ECO:0000313" key="2">
    <source>
        <dbReference type="EMBL" id="KAJ6847840.1"/>
    </source>
</evidence>
<feature type="region of interest" description="Disordered" evidence="1">
    <location>
        <begin position="72"/>
        <end position="170"/>
    </location>
</feature>
<evidence type="ECO:0000256" key="1">
    <source>
        <dbReference type="SAM" id="MobiDB-lite"/>
    </source>
</evidence>
<reference evidence="2" key="2">
    <citation type="submission" date="2023-04" db="EMBL/GenBank/DDBJ databases">
        <authorList>
            <person name="Bruccoleri R.E."/>
            <person name="Oakeley E.J."/>
            <person name="Faust A.-M."/>
            <person name="Dessus-Babus S."/>
            <person name="Altorfer M."/>
            <person name="Burckhardt D."/>
            <person name="Oertli M."/>
            <person name="Naumann U."/>
            <person name="Petersen F."/>
            <person name="Wong J."/>
        </authorList>
    </citation>
    <scope>NUCLEOTIDE SEQUENCE</scope>
    <source>
        <strain evidence="2">GSM-AAB239-AS_SAM_17_03QT</strain>
        <tissue evidence="2">Leaf</tissue>
    </source>
</reference>